<dbReference type="InterPro" id="IPR013611">
    <property type="entry name" value="Transp-assoc_OB_typ2"/>
</dbReference>
<evidence type="ECO:0000256" key="4">
    <source>
        <dbReference type="ARBA" id="ARBA00052482"/>
    </source>
</evidence>
<keyword evidence="2" id="KW-0547">Nucleotide-binding</keyword>
<reference evidence="10" key="1">
    <citation type="submission" date="2016-10" db="EMBL/GenBank/DDBJ databases">
        <authorList>
            <person name="Varghese N."/>
        </authorList>
    </citation>
    <scope>NUCLEOTIDE SEQUENCE [LARGE SCALE GENOMIC DNA]</scope>
    <source>
        <strain evidence="10">DSM 17980</strain>
    </source>
</reference>
<comment type="catalytic activity">
    <reaction evidence="4">
        <text>a quaternary ammonium(out) + ATP + H2O = a quaternary ammonium(in) + ADP + phosphate + H(+)</text>
        <dbReference type="Rhea" id="RHEA:11036"/>
        <dbReference type="ChEBI" id="CHEBI:15377"/>
        <dbReference type="ChEBI" id="CHEBI:15378"/>
        <dbReference type="ChEBI" id="CHEBI:30616"/>
        <dbReference type="ChEBI" id="CHEBI:35267"/>
        <dbReference type="ChEBI" id="CHEBI:43474"/>
        <dbReference type="ChEBI" id="CHEBI:456216"/>
        <dbReference type="EC" id="7.6.2.9"/>
    </reaction>
</comment>
<dbReference type="Pfam" id="PF08402">
    <property type="entry name" value="TOBE_2"/>
    <property type="match status" value="1"/>
</dbReference>
<dbReference type="PROSITE" id="PS00211">
    <property type="entry name" value="ABC_TRANSPORTER_1"/>
    <property type="match status" value="1"/>
</dbReference>
<comment type="subunit">
    <text evidence="5">The complex is composed of two ATP-binding proteins (OpuCA), two transmembrane proteins (OpuCB and OpuCD) and a solute-binding protein (OpuCC).</text>
</comment>
<dbReference type="SUPFAM" id="SSF52540">
    <property type="entry name" value="P-loop containing nucleoside triphosphate hydrolases"/>
    <property type="match status" value="1"/>
</dbReference>
<dbReference type="EMBL" id="FPBV01000036">
    <property type="protein sequence ID" value="SFV07410.1"/>
    <property type="molecule type" value="Genomic_DNA"/>
</dbReference>
<evidence type="ECO:0000256" key="6">
    <source>
        <dbReference type="ARBA" id="ARBA00066388"/>
    </source>
</evidence>
<dbReference type="GO" id="GO:0005524">
    <property type="term" value="F:ATP binding"/>
    <property type="evidence" value="ECO:0007669"/>
    <property type="project" value="UniProtKB-KW"/>
</dbReference>
<dbReference type="STRING" id="392015.SAMN05421543_1363"/>
<dbReference type="EC" id="7.6.2.9" evidence="6"/>
<dbReference type="PANTHER" id="PTHR42781">
    <property type="entry name" value="SPERMIDINE/PUTRESCINE IMPORT ATP-BINDING PROTEIN POTA"/>
    <property type="match status" value="1"/>
</dbReference>
<dbReference type="FunFam" id="3.40.50.300:FF:000425">
    <property type="entry name" value="Probable ABC transporter, ATP-binding subunit"/>
    <property type="match status" value="1"/>
</dbReference>
<dbReference type="Pfam" id="PF00005">
    <property type="entry name" value="ABC_tran"/>
    <property type="match status" value="1"/>
</dbReference>
<evidence type="ECO:0000313" key="10">
    <source>
        <dbReference type="Proteomes" id="UP000183508"/>
    </source>
</evidence>
<dbReference type="GO" id="GO:0043190">
    <property type="term" value="C:ATP-binding cassette (ABC) transporter complex"/>
    <property type="evidence" value="ECO:0007669"/>
    <property type="project" value="InterPro"/>
</dbReference>
<dbReference type="InterPro" id="IPR027417">
    <property type="entry name" value="P-loop_NTPase"/>
</dbReference>
<protein>
    <recommendedName>
        <fullName evidence="7">Carnitine transport ATP-binding protein OpuCA</fullName>
        <ecNumber evidence="6">7.6.2.9</ecNumber>
    </recommendedName>
</protein>
<proteinExistence type="predicted"/>
<dbReference type="InterPro" id="IPR003593">
    <property type="entry name" value="AAA+_ATPase"/>
</dbReference>
<evidence type="ECO:0000259" key="8">
    <source>
        <dbReference type="PROSITE" id="PS50893"/>
    </source>
</evidence>
<accession>A0A1I7LCJ9</accession>
<evidence type="ECO:0000256" key="7">
    <source>
        <dbReference type="ARBA" id="ARBA00070305"/>
    </source>
</evidence>
<dbReference type="AlphaFoldDB" id="A0A1I7LCJ9"/>
<dbReference type="Proteomes" id="UP000183508">
    <property type="component" value="Unassembled WGS sequence"/>
</dbReference>
<keyword evidence="1" id="KW-0813">Transport</keyword>
<feature type="domain" description="ABC transporter" evidence="8">
    <location>
        <begin position="4"/>
        <end position="234"/>
    </location>
</feature>
<evidence type="ECO:0000256" key="5">
    <source>
        <dbReference type="ARBA" id="ARBA00063934"/>
    </source>
</evidence>
<dbReference type="GO" id="GO:0016887">
    <property type="term" value="F:ATP hydrolysis activity"/>
    <property type="evidence" value="ECO:0007669"/>
    <property type="project" value="InterPro"/>
</dbReference>
<gene>
    <name evidence="9" type="ORF">SAMN05421543_1363</name>
</gene>
<evidence type="ECO:0000256" key="3">
    <source>
        <dbReference type="ARBA" id="ARBA00022840"/>
    </source>
</evidence>
<sequence length="384" mass="42958">MSHLVLESLEKSFNGRKIIHGVSLAVERGELMCFLGPSGCGKTTILNMIAGFHSVDGGEIRLAGRSIGSLPPHKRNMGMVFQNYALFPHLTVYENIAFGLRLRRQPKAVIEEEVRKVLQLTRLTGYERHYPRQLSGGQQQRVAMARALVIRPDVLLLDEPFSNLDAKLRQEMREEVFEIQRAVGITTIFVTHDQEEAMAISDRIAVIHQGVVEQLGPPRVIYERPASEFVATFIGEVNAINGRCSGRVEHGRVRVETVTGQVFIGMCDSSIDSGVDVVLYVRPERMQIHTPGTSLDSTRQSLPGRIERVTFLGARSRYGVRTELGWFTVETVERQTGLTVGEEAVVSWHPDQAFVVRRRSQLEPEREPLSNRVVGARRGVDVGI</sequence>
<dbReference type="SUPFAM" id="SSF50331">
    <property type="entry name" value="MOP-like"/>
    <property type="match status" value="1"/>
</dbReference>
<name>A0A1I7LCJ9_9BACL</name>
<dbReference type="Gene3D" id="2.40.50.100">
    <property type="match status" value="1"/>
</dbReference>
<dbReference type="OrthoDB" id="2374252at2"/>
<evidence type="ECO:0000256" key="2">
    <source>
        <dbReference type="ARBA" id="ARBA00022741"/>
    </source>
</evidence>
<keyword evidence="10" id="KW-1185">Reference proteome</keyword>
<dbReference type="RefSeq" id="WP_074956525.1">
    <property type="nucleotide sequence ID" value="NZ_FPBV01000036.1"/>
</dbReference>
<dbReference type="PANTHER" id="PTHR42781:SF4">
    <property type="entry name" value="SPERMIDINE_PUTRESCINE IMPORT ATP-BINDING PROTEIN POTA"/>
    <property type="match status" value="1"/>
</dbReference>
<dbReference type="GO" id="GO:0015418">
    <property type="term" value="F:ABC-type quaternary ammonium compound transporting activity"/>
    <property type="evidence" value="ECO:0007669"/>
    <property type="project" value="UniProtKB-EC"/>
</dbReference>
<dbReference type="InterPro" id="IPR008995">
    <property type="entry name" value="Mo/tungstate-bd_C_term_dom"/>
</dbReference>
<dbReference type="InterPro" id="IPR003439">
    <property type="entry name" value="ABC_transporter-like_ATP-bd"/>
</dbReference>
<evidence type="ECO:0000256" key="1">
    <source>
        <dbReference type="ARBA" id="ARBA00022448"/>
    </source>
</evidence>
<keyword evidence="3 9" id="KW-0067">ATP-binding</keyword>
<dbReference type="InterPro" id="IPR017871">
    <property type="entry name" value="ABC_transporter-like_CS"/>
</dbReference>
<dbReference type="SMART" id="SM00382">
    <property type="entry name" value="AAA"/>
    <property type="match status" value="1"/>
</dbReference>
<dbReference type="InterPro" id="IPR050093">
    <property type="entry name" value="ABC_SmlMolc_Importer"/>
</dbReference>
<dbReference type="PROSITE" id="PS50893">
    <property type="entry name" value="ABC_TRANSPORTER_2"/>
    <property type="match status" value="1"/>
</dbReference>
<dbReference type="Gene3D" id="3.40.50.300">
    <property type="entry name" value="P-loop containing nucleotide triphosphate hydrolases"/>
    <property type="match status" value="1"/>
</dbReference>
<organism evidence="9 10">
    <name type="scientific">Alicyclobacillus macrosporangiidus</name>
    <dbReference type="NCBI Taxonomy" id="392015"/>
    <lineage>
        <taxon>Bacteria</taxon>
        <taxon>Bacillati</taxon>
        <taxon>Bacillota</taxon>
        <taxon>Bacilli</taxon>
        <taxon>Bacillales</taxon>
        <taxon>Alicyclobacillaceae</taxon>
        <taxon>Alicyclobacillus</taxon>
    </lineage>
</organism>
<evidence type="ECO:0000313" key="9">
    <source>
        <dbReference type="EMBL" id="SFV07410.1"/>
    </source>
</evidence>